<gene>
    <name evidence="1" type="ORF">MPH_00124</name>
</gene>
<organism evidence="1 2">
    <name type="scientific">Macrophomina phaseolina (strain MS6)</name>
    <name type="common">Charcoal rot fungus</name>
    <dbReference type="NCBI Taxonomy" id="1126212"/>
    <lineage>
        <taxon>Eukaryota</taxon>
        <taxon>Fungi</taxon>
        <taxon>Dikarya</taxon>
        <taxon>Ascomycota</taxon>
        <taxon>Pezizomycotina</taxon>
        <taxon>Dothideomycetes</taxon>
        <taxon>Dothideomycetes incertae sedis</taxon>
        <taxon>Botryosphaeriales</taxon>
        <taxon>Botryosphaeriaceae</taxon>
        <taxon>Macrophomina</taxon>
    </lineage>
</organism>
<dbReference type="HOGENOM" id="CLU_1563141_0_0_1"/>
<proteinExistence type="predicted"/>
<reference evidence="1 2" key="1">
    <citation type="journal article" date="2012" name="BMC Genomics">
        <title>Tools to kill: Genome of one of the most destructive plant pathogenic fungi Macrophomina phaseolina.</title>
        <authorList>
            <person name="Islam M.S."/>
            <person name="Haque M.S."/>
            <person name="Islam M.M."/>
            <person name="Emdad E.M."/>
            <person name="Halim A."/>
            <person name="Hossen Q.M.M."/>
            <person name="Hossain M.Z."/>
            <person name="Ahmed B."/>
            <person name="Rahim S."/>
            <person name="Rahman M.S."/>
            <person name="Alam M.M."/>
            <person name="Hou S."/>
            <person name="Wan X."/>
            <person name="Saito J.A."/>
            <person name="Alam M."/>
        </authorList>
    </citation>
    <scope>NUCLEOTIDE SEQUENCE [LARGE SCALE GENOMIC DNA]</scope>
    <source>
        <strain evidence="1 2">MS6</strain>
    </source>
</reference>
<dbReference type="InParanoid" id="K2RJ44"/>
<accession>K2RJ44</accession>
<dbReference type="Proteomes" id="UP000007129">
    <property type="component" value="Unassembled WGS sequence"/>
</dbReference>
<dbReference type="EMBL" id="AHHD01000007">
    <property type="protein sequence ID" value="EKG22551.1"/>
    <property type="molecule type" value="Genomic_DNA"/>
</dbReference>
<sequence>MVPPLIMPGSSVADTLSPLQIWPQTIAFSPLRRALDDARTTRWPATVTTTFLSPRSRQPTLSTTTQLTEVAPFPTHSLSQVQVWHCQRTLQIPASPDAEDQLIAHNETVLILDKFNFSDPHDGTLPADALVTLWATTNAGLAYPSATTSDFATQSFFISNSCMSTRSIAAA</sequence>
<evidence type="ECO:0000313" key="2">
    <source>
        <dbReference type="Proteomes" id="UP000007129"/>
    </source>
</evidence>
<protein>
    <submittedName>
        <fullName evidence="1">Uncharacterized protein</fullName>
    </submittedName>
</protein>
<evidence type="ECO:0000313" key="1">
    <source>
        <dbReference type="EMBL" id="EKG22551.1"/>
    </source>
</evidence>
<name>K2RJ44_MACPH</name>
<dbReference type="VEuPathDB" id="FungiDB:MPH_00124"/>
<comment type="caution">
    <text evidence="1">The sequence shown here is derived from an EMBL/GenBank/DDBJ whole genome shotgun (WGS) entry which is preliminary data.</text>
</comment>
<dbReference type="AlphaFoldDB" id="K2RJ44"/>
<dbReference type="OrthoDB" id="5332281at2759"/>